<feature type="transmembrane region" description="Helical" evidence="9">
    <location>
        <begin position="229"/>
        <end position="252"/>
    </location>
</feature>
<evidence type="ECO:0000256" key="8">
    <source>
        <dbReference type="ARBA" id="ARBA00037998"/>
    </source>
</evidence>
<evidence type="ECO:0000256" key="5">
    <source>
        <dbReference type="ARBA" id="ARBA00022970"/>
    </source>
</evidence>
<accession>A0A1X7PS57</accession>
<dbReference type="GO" id="GO:0006865">
    <property type="term" value="P:amino acid transport"/>
    <property type="evidence" value="ECO:0007669"/>
    <property type="project" value="UniProtKB-KW"/>
</dbReference>
<organism evidence="10 11">
    <name type="scientific">Mesorhizobium australicum</name>
    <dbReference type="NCBI Taxonomy" id="536018"/>
    <lineage>
        <taxon>Bacteria</taxon>
        <taxon>Pseudomonadati</taxon>
        <taxon>Pseudomonadota</taxon>
        <taxon>Alphaproteobacteria</taxon>
        <taxon>Hyphomicrobiales</taxon>
        <taxon>Phyllobacteriaceae</taxon>
        <taxon>Mesorhizobium</taxon>
    </lineage>
</organism>
<reference evidence="10 11" key="1">
    <citation type="submission" date="2017-04" db="EMBL/GenBank/DDBJ databases">
        <authorList>
            <person name="Afonso C.L."/>
            <person name="Miller P.J."/>
            <person name="Scott M.A."/>
            <person name="Spackman E."/>
            <person name="Goraichik I."/>
            <person name="Dimitrov K.M."/>
            <person name="Suarez D.L."/>
            <person name="Swayne D.E."/>
        </authorList>
    </citation>
    <scope>NUCLEOTIDE SEQUENCE [LARGE SCALE GENOMIC DNA]</scope>
    <source>
        <strain evidence="10 11">B5P</strain>
    </source>
</reference>
<keyword evidence="7 9" id="KW-0472">Membrane</keyword>
<evidence type="ECO:0000256" key="2">
    <source>
        <dbReference type="ARBA" id="ARBA00022448"/>
    </source>
</evidence>
<evidence type="ECO:0000256" key="6">
    <source>
        <dbReference type="ARBA" id="ARBA00022989"/>
    </source>
</evidence>
<dbReference type="CDD" id="cd06582">
    <property type="entry name" value="TM_PBP1_LivH_like"/>
    <property type="match status" value="1"/>
</dbReference>
<dbReference type="InterPro" id="IPR052157">
    <property type="entry name" value="BCAA_transport_permease"/>
</dbReference>
<feature type="transmembrane region" description="Helical" evidence="9">
    <location>
        <begin position="43"/>
        <end position="60"/>
    </location>
</feature>
<dbReference type="Proteomes" id="UP000193083">
    <property type="component" value="Unassembled WGS sequence"/>
</dbReference>
<dbReference type="GO" id="GO:0022857">
    <property type="term" value="F:transmembrane transporter activity"/>
    <property type="evidence" value="ECO:0007669"/>
    <property type="project" value="InterPro"/>
</dbReference>
<gene>
    <name evidence="10" type="ORF">SAMN02982922_5163</name>
</gene>
<feature type="transmembrane region" description="Helical" evidence="9">
    <location>
        <begin position="96"/>
        <end position="117"/>
    </location>
</feature>
<keyword evidence="2" id="KW-0813">Transport</keyword>
<dbReference type="PANTHER" id="PTHR11795">
    <property type="entry name" value="BRANCHED-CHAIN AMINO ACID TRANSPORT SYSTEM PERMEASE PROTEIN LIVH"/>
    <property type="match status" value="1"/>
</dbReference>
<dbReference type="OrthoDB" id="9779023at2"/>
<evidence type="ECO:0000313" key="11">
    <source>
        <dbReference type="Proteomes" id="UP000193083"/>
    </source>
</evidence>
<dbReference type="Pfam" id="PF02653">
    <property type="entry name" value="BPD_transp_2"/>
    <property type="match status" value="1"/>
</dbReference>
<comment type="subcellular location">
    <subcellularLocation>
        <location evidence="1">Cell membrane</location>
        <topology evidence="1">Multi-pass membrane protein</topology>
    </subcellularLocation>
</comment>
<evidence type="ECO:0000256" key="4">
    <source>
        <dbReference type="ARBA" id="ARBA00022692"/>
    </source>
</evidence>
<protein>
    <submittedName>
        <fullName evidence="10">Amino acid/amide ABC transporter membrane protein 1, HAAT family</fullName>
    </submittedName>
</protein>
<keyword evidence="5" id="KW-0029">Amino-acid transport</keyword>
<evidence type="ECO:0000256" key="1">
    <source>
        <dbReference type="ARBA" id="ARBA00004651"/>
    </source>
</evidence>
<dbReference type="EMBL" id="FXBL01000004">
    <property type="protein sequence ID" value="SMH54742.1"/>
    <property type="molecule type" value="Genomic_DNA"/>
</dbReference>
<evidence type="ECO:0000256" key="7">
    <source>
        <dbReference type="ARBA" id="ARBA00023136"/>
    </source>
</evidence>
<dbReference type="AlphaFoldDB" id="A0A1X7PS57"/>
<comment type="similarity">
    <text evidence="8">Belongs to the binding-protein-dependent transport system permease family. LivHM subfamily.</text>
</comment>
<feature type="transmembrane region" description="Helical" evidence="9">
    <location>
        <begin position="191"/>
        <end position="209"/>
    </location>
</feature>
<evidence type="ECO:0000256" key="3">
    <source>
        <dbReference type="ARBA" id="ARBA00022475"/>
    </source>
</evidence>
<keyword evidence="11" id="KW-1185">Reference proteome</keyword>
<dbReference type="GO" id="GO:0005886">
    <property type="term" value="C:plasma membrane"/>
    <property type="evidence" value="ECO:0007669"/>
    <property type="project" value="UniProtKB-SubCell"/>
</dbReference>
<name>A0A1X7PS57_9HYPH</name>
<evidence type="ECO:0000313" key="10">
    <source>
        <dbReference type="EMBL" id="SMH54742.1"/>
    </source>
</evidence>
<keyword evidence="3" id="KW-1003">Cell membrane</keyword>
<dbReference type="InterPro" id="IPR001851">
    <property type="entry name" value="ABC_transp_permease"/>
</dbReference>
<sequence length="294" mass="31405">MLMKFSYLLLAGLTNGSVYGLIGLSLSVVYGSSRVINFAQGEFVMLGAMCAVLFMVTFALPWPLAALAMLAIVVVAALGLDYGIYRPLMRRKAAPLTIMIGTLAGAIVVYGLAFLLWGPDQRYVPPVLSLDPVRLGFLITNSQQISLIVIFFVFLVATWFILYRTRFGLSVRATGVDPKIALLMGIRSERIVQFSFIFSAFISGIAGMMVGPLLGGHVGMGLLLTVKGFMAAILGGLGSPFAAAAGGIAIGLMEALMAGYGTSLYAEPAIFVLILLVLVIRPYGLLGDYEAERR</sequence>
<feature type="transmembrane region" description="Helical" evidence="9">
    <location>
        <begin position="264"/>
        <end position="284"/>
    </location>
</feature>
<keyword evidence="6 9" id="KW-1133">Transmembrane helix</keyword>
<evidence type="ECO:0000256" key="9">
    <source>
        <dbReference type="SAM" id="Phobius"/>
    </source>
</evidence>
<feature type="transmembrane region" description="Helical" evidence="9">
    <location>
        <begin position="6"/>
        <end position="31"/>
    </location>
</feature>
<proteinExistence type="inferred from homology"/>
<dbReference type="PANTHER" id="PTHR11795:SF445">
    <property type="entry name" value="AMINO ACID ABC TRANSPORTER PERMEASE PROTEIN"/>
    <property type="match status" value="1"/>
</dbReference>
<keyword evidence="4 9" id="KW-0812">Transmembrane</keyword>
<feature type="transmembrane region" description="Helical" evidence="9">
    <location>
        <begin position="137"/>
        <end position="162"/>
    </location>
</feature>